<feature type="coiled-coil region" evidence="4">
    <location>
        <begin position="75"/>
        <end position="102"/>
    </location>
</feature>
<dbReference type="Pfam" id="PF17293">
    <property type="entry name" value="Arm-DNA-bind_5"/>
    <property type="match status" value="1"/>
</dbReference>
<protein>
    <submittedName>
        <fullName evidence="6">Tyrosine-type recombinase/integrase</fullName>
    </submittedName>
</protein>
<comment type="similarity">
    <text evidence="1">Belongs to the 'phage' integrase family.</text>
</comment>
<proteinExistence type="inferred from homology"/>
<dbReference type="Pfam" id="PF13102">
    <property type="entry name" value="Phage_int_SAM_5"/>
    <property type="match status" value="1"/>
</dbReference>
<keyword evidence="4" id="KW-0175">Coiled coil</keyword>
<dbReference type="PANTHER" id="PTHR30349:SF64">
    <property type="entry name" value="PROPHAGE INTEGRASE INTD-RELATED"/>
    <property type="match status" value="1"/>
</dbReference>
<feature type="domain" description="Tyr recombinase" evidence="5">
    <location>
        <begin position="240"/>
        <end position="450"/>
    </location>
</feature>
<comment type="caution">
    <text evidence="6">The sequence shown here is derived from an EMBL/GenBank/DDBJ whole genome shotgun (WGS) entry which is preliminary data.</text>
</comment>
<dbReference type="InterPro" id="IPR035386">
    <property type="entry name" value="Arm-DNA-bind_5"/>
</dbReference>
<gene>
    <name evidence="6" type="ORF">GO755_35990</name>
</gene>
<dbReference type="Gene3D" id="1.10.443.10">
    <property type="entry name" value="Intergrase catalytic core"/>
    <property type="match status" value="1"/>
</dbReference>
<keyword evidence="7" id="KW-1185">Reference proteome</keyword>
<dbReference type="EMBL" id="WPIN01000023">
    <property type="protein sequence ID" value="MVM35479.1"/>
    <property type="molecule type" value="Genomic_DNA"/>
</dbReference>
<dbReference type="GO" id="GO:0015074">
    <property type="term" value="P:DNA integration"/>
    <property type="evidence" value="ECO:0007669"/>
    <property type="project" value="InterPro"/>
</dbReference>
<sequence length="453" mass="51685">MAKTTDHKEGKATVKVVYYTHKTLKDGSHPFVVRITKNRKNRWISTGRSLPAKYWNDNYTDYRQAIRKSYPEPYRNELIVELERWEKKYEGAAESLASADEVHDVKDVASKAIEGRKQLRRSTLIAYTDELIVNMKRAGQLGNTVVYQILRNQLTDFLKSEFNKTDVRFVDVTVKFCNDFEIYMREKGNADTTLSNRFRTLRAILNKAISEGVASLENYPFSRSVSDRHKFSVSKFITSTQKRAITRDDIRKVDAFQPVATHVGAYAEVKNAAEVERLQRAKNIFMFSFYVGGINFVDLVQIRWRNLSQDAEGHTRLTYVRQKTGGKFSIRLLAPAMAIIEQYRPFTHNKPDSYIFDVLNTTVHNNPKSITNRLKKIMGQVNTDLKLIGERAGIDTPLTTYVARHSFATSLKRAGVATSVISATMGHKTEAITNVYLDSFASETIDSAFDALL</sequence>
<accession>A0A7K1SNV8</accession>
<evidence type="ECO:0000313" key="6">
    <source>
        <dbReference type="EMBL" id="MVM35479.1"/>
    </source>
</evidence>
<dbReference type="Proteomes" id="UP000436006">
    <property type="component" value="Unassembled WGS sequence"/>
</dbReference>
<dbReference type="Pfam" id="PF00589">
    <property type="entry name" value="Phage_integrase"/>
    <property type="match status" value="1"/>
</dbReference>
<evidence type="ECO:0000259" key="5">
    <source>
        <dbReference type="PROSITE" id="PS51898"/>
    </source>
</evidence>
<evidence type="ECO:0000256" key="4">
    <source>
        <dbReference type="SAM" id="Coils"/>
    </source>
</evidence>
<evidence type="ECO:0000256" key="1">
    <source>
        <dbReference type="ARBA" id="ARBA00008857"/>
    </source>
</evidence>
<evidence type="ECO:0000313" key="7">
    <source>
        <dbReference type="Proteomes" id="UP000436006"/>
    </source>
</evidence>
<keyword evidence="2" id="KW-0238">DNA-binding</keyword>
<dbReference type="InterPro" id="IPR025269">
    <property type="entry name" value="SAM-like_dom"/>
</dbReference>
<evidence type="ECO:0000256" key="2">
    <source>
        <dbReference type="ARBA" id="ARBA00023125"/>
    </source>
</evidence>
<evidence type="ECO:0000256" key="3">
    <source>
        <dbReference type="ARBA" id="ARBA00023172"/>
    </source>
</evidence>
<dbReference type="Gene3D" id="1.10.150.130">
    <property type="match status" value="1"/>
</dbReference>
<keyword evidence="3" id="KW-0233">DNA recombination</keyword>
<dbReference type="InterPro" id="IPR011010">
    <property type="entry name" value="DNA_brk_join_enz"/>
</dbReference>
<dbReference type="CDD" id="cd01185">
    <property type="entry name" value="INTN1_C_like"/>
    <property type="match status" value="1"/>
</dbReference>
<dbReference type="InterPro" id="IPR050090">
    <property type="entry name" value="Tyrosine_recombinase_XerCD"/>
</dbReference>
<dbReference type="RefSeq" id="WP_157590278.1">
    <property type="nucleotide sequence ID" value="NZ_WPIN01000023.1"/>
</dbReference>
<organism evidence="6 7">
    <name type="scientific">Spirosoma arboris</name>
    <dbReference type="NCBI Taxonomy" id="2682092"/>
    <lineage>
        <taxon>Bacteria</taxon>
        <taxon>Pseudomonadati</taxon>
        <taxon>Bacteroidota</taxon>
        <taxon>Cytophagia</taxon>
        <taxon>Cytophagales</taxon>
        <taxon>Cytophagaceae</taxon>
        <taxon>Spirosoma</taxon>
    </lineage>
</organism>
<dbReference type="InterPro" id="IPR013762">
    <property type="entry name" value="Integrase-like_cat_sf"/>
</dbReference>
<dbReference type="GO" id="GO:0003677">
    <property type="term" value="F:DNA binding"/>
    <property type="evidence" value="ECO:0007669"/>
    <property type="project" value="UniProtKB-KW"/>
</dbReference>
<dbReference type="SUPFAM" id="SSF56349">
    <property type="entry name" value="DNA breaking-rejoining enzymes"/>
    <property type="match status" value="1"/>
</dbReference>
<dbReference type="AlphaFoldDB" id="A0A7K1SNV8"/>
<dbReference type="GO" id="GO:0006310">
    <property type="term" value="P:DNA recombination"/>
    <property type="evidence" value="ECO:0007669"/>
    <property type="project" value="UniProtKB-KW"/>
</dbReference>
<dbReference type="PROSITE" id="PS51898">
    <property type="entry name" value="TYR_RECOMBINASE"/>
    <property type="match status" value="1"/>
</dbReference>
<reference evidence="6 7" key="1">
    <citation type="submission" date="2019-12" db="EMBL/GenBank/DDBJ databases">
        <title>Spirosoma sp. HMF4905 genome sequencing and assembly.</title>
        <authorList>
            <person name="Kang H."/>
            <person name="Cha I."/>
            <person name="Kim H."/>
            <person name="Joh K."/>
        </authorList>
    </citation>
    <scope>NUCLEOTIDE SEQUENCE [LARGE SCALE GENOMIC DNA]</scope>
    <source>
        <strain evidence="6 7">HMF4905</strain>
    </source>
</reference>
<dbReference type="InterPro" id="IPR002104">
    <property type="entry name" value="Integrase_catalytic"/>
</dbReference>
<dbReference type="InterPro" id="IPR010998">
    <property type="entry name" value="Integrase_recombinase_N"/>
</dbReference>
<name>A0A7K1SNV8_9BACT</name>
<dbReference type="PANTHER" id="PTHR30349">
    <property type="entry name" value="PHAGE INTEGRASE-RELATED"/>
    <property type="match status" value="1"/>
</dbReference>